<comment type="caution">
    <text evidence="1">The sequence shown here is derived from an EMBL/GenBank/DDBJ whole genome shotgun (WGS) entry which is preliminary data.</text>
</comment>
<organism evidence="1 2">
    <name type="scientific">Colletotrichum sojae</name>
    <dbReference type="NCBI Taxonomy" id="2175907"/>
    <lineage>
        <taxon>Eukaryota</taxon>
        <taxon>Fungi</taxon>
        <taxon>Dikarya</taxon>
        <taxon>Ascomycota</taxon>
        <taxon>Pezizomycotina</taxon>
        <taxon>Sordariomycetes</taxon>
        <taxon>Hypocreomycetidae</taxon>
        <taxon>Glomerellales</taxon>
        <taxon>Glomerellaceae</taxon>
        <taxon>Colletotrichum</taxon>
        <taxon>Colletotrichum orchidearum species complex</taxon>
    </lineage>
</organism>
<reference evidence="1 2" key="1">
    <citation type="journal article" date="2020" name="Phytopathology">
        <title>Genome Sequence Resources of Colletotrichum truncatum, C. plurivorum, C. musicola, and C. sojae: Four Species Pathogenic to Soybean (Glycine max).</title>
        <authorList>
            <person name="Rogerio F."/>
            <person name="Boufleur T.R."/>
            <person name="Ciampi-Guillardi M."/>
            <person name="Sukno S.A."/>
            <person name="Thon M.R."/>
            <person name="Massola Junior N.S."/>
            <person name="Baroncelli R."/>
        </authorList>
    </citation>
    <scope>NUCLEOTIDE SEQUENCE [LARGE SCALE GENOMIC DNA]</scope>
    <source>
        <strain evidence="1 2">LFN0009</strain>
    </source>
</reference>
<evidence type="ECO:0000313" key="1">
    <source>
        <dbReference type="EMBL" id="KAF6816372.1"/>
    </source>
</evidence>
<gene>
    <name evidence="1" type="ORF">CSOJ01_02995</name>
</gene>
<protein>
    <submittedName>
        <fullName evidence="1">Uncharacterized protein</fullName>
    </submittedName>
</protein>
<dbReference type="Proteomes" id="UP000652219">
    <property type="component" value="Unassembled WGS sequence"/>
</dbReference>
<name>A0A8H6JNG6_9PEZI</name>
<dbReference type="EMBL" id="WIGN01000028">
    <property type="protein sequence ID" value="KAF6816372.1"/>
    <property type="molecule type" value="Genomic_DNA"/>
</dbReference>
<accession>A0A8H6JNG6</accession>
<proteinExistence type="predicted"/>
<sequence length="59" mass="6611">MDACLRKVKTQRCTIGIEDENFCRNLGIGSERSRNLTLYLLKDADCCDTITGWGVRCPG</sequence>
<keyword evidence="2" id="KW-1185">Reference proteome</keyword>
<dbReference type="AlphaFoldDB" id="A0A8H6JNG6"/>
<evidence type="ECO:0000313" key="2">
    <source>
        <dbReference type="Proteomes" id="UP000652219"/>
    </source>
</evidence>